<accession>A0A5N3P5S3</accession>
<dbReference type="PANTHER" id="PTHR43080:SF26">
    <property type="entry name" value="REGULATORY PROTEIN"/>
    <property type="match status" value="1"/>
</dbReference>
<dbReference type="RefSeq" id="WP_150948000.1">
    <property type="nucleotide sequence ID" value="NZ_VCMV01000050.1"/>
</dbReference>
<dbReference type="PROSITE" id="PS51371">
    <property type="entry name" value="CBS"/>
    <property type="match status" value="2"/>
</dbReference>
<dbReference type="SMART" id="SM00116">
    <property type="entry name" value="CBS"/>
    <property type="match status" value="2"/>
</dbReference>
<keyword evidence="1 2" id="KW-0129">CBS domain</keyword>
<dbReference type="PROSITE" id="PS50914">
    <property type="entry name" value="BON"/>
    <property type="match status" value="1"/>
</dbReference>
<dbReference type="OrthoDB" id="9783590at2"/>
<dbReference type="SMART" id="SM00749">
    <property type="entry name" value="BON"/>
    <property type="match status" value="1"/>
</dbReference>
<feature type="domain" description="CBS" evidence="4">
    <location>
        <begin position="8"/>
        <end position="65"/>
    </location>
</feature>
<evidence type="ECO:0000259" key="4">
    <source>
        <dbReference type="PROSITE" id="PS51371"/>
    </source>
</evidence>
<comment type="caution">
    <text evidence="5">The sequence shown here is derived from an EMBL/GenBank/DDBJ whole genome shotgun (WGS) entry which is preliminary data.</text>
</comment>
<reference evidence="5 6" key="1">
    <citation type="journal article" date="2019" name="Microorganisms">
        <title>Genome Insights into the Novel Species Microvirga brassicacearum, a Rapeseed Endophyte with Biotechnological Potential.</title>
        <authorList>
            <person name="Jimenez-Gomez A."/>
            <person name="Saati-Santamaria Z."/>
            <person name="Igual J.M."/>
            <person name="Rivas R."/>
            <person name="Mateos P.F."/>
            <person name="Garcia-Fraile P."/>
        </authorList>
    </citation>
    <scope>NUCLEOTIDE SEQUENCE [LARGE SCALE GENOMIC DNA]</scope>
    <source>
        <strain evidence="5 6">CDVBN77</strain>
    </source>
</reference>
<dbReference type="InterPro" id="IPR051257">
    <property type="entry name" value="Diverse_CBS-Domain"/>
</dbReference>
<protein>
    <submittedName>
        <fullName evidence="5">CBS domain-containing protein</fullName>
    </submittedName>
</protein>
<evidence type="ECO:0000259" key="3">
    <source>
        <dbReference type="PROSITE" id="PS50914"/>
    </source>
</evidence>
<organism evidence="5 6">
    <name type="scientific">Microvirga brassicacearum</name>
    <dbReference type="NCBI Taxonomy" id="2580413"/>
    <lineage>
        <taxon>Bacteria</taxon>
        <taxon>Pseudomonadati</taxon>
        <taxon>Pseudomonadota</taxon>
        <taxon>Alphaproteobacteria</taxon>
        <taxon>Hyphomicrobiales</taxon>
        <taxon>Methylobacteriaceae</taxon>
        <taxon>Microvirga</taxon>
    </lineage>
</organism>
<dbReference type="SUPFAM" id="SSF54631">
    <property type="entry name" value="CBS-domain pair"/>
    <property type="match status" value="1"/>
</dbReference>
<evidence type="ECO:0000256" key="1">
    <source>
        <dbReference type="ARBA" id="ARBA00023122"/>
    </source>
</evidence>
<dbReference type="InterPro" id="IPR014004">
    <property type="entry name" value="Transpt-assoc_nodulatn_dom_bac"/>
</dbReference>
<sequence length="230" mass="24868">MLTAADIMTSAVVTVNPDTSIHEIAALLREHHISGVPVVGEGDRVLGIVSEGDLIGHAKIAGEQRHSWWHGFFTNPTALAQHYAKSHGRTAGDVMTTDVVTVQEATSVADTAHILARNGIRRVPVVRDGKLVGIVSRSNLIGVLATTDVSKPMSIADRTIRQQLSDELDAQPWAHLLAKNIVVENGVVHLFGLVQSEEERNAVRLAAKNVPGVRAVEDHLMVMSPDFYSF</sequence>
<feature type="domain" description="CBS" evidence="4">
    <location>
        <begin position="95"/>
        <end position="153"/>
    </location>
</feature>
<evidence type="ECO:0000256" key="2">
    <source>
        <dbReference type="PROSITE-ProRule" id="PRU00703"/>
    </source>
</evidence>
<dbReference type="Gene3D" id="3.10.580.10">
    <property type="entry name" value="CBS-domain"/>
    <property type="match status" value="1"/>
</dbReference>
<dbReference type="InterPro" id="IPR017080">
    <property type="entry name" value="UCP036990_CBS_BON"/>
</dbReference>
<evidence type="ECO:0000313" key="5">
    <source>
        <dbReference type="EMBL" id="KAB0265001.1"/>
    </source>
</evidence>
<dbReference type="PIRSF" id="PIRSF036990">
    <property type="entry name" value="UCP036990_CBS_BON"/>
    <property type="match status" value="1"/>
</dbReference>
<dbReference type="CDD" id="cd04586">
    <property type="entry name" value="CBS_pair_BON_assoc"/>
    <property type="match status" value="1"/>
</dbReference>
<dbReference type="Gene3D" id="3.30.1340.30">
    <property type="match status" value="1"/>
</dbReference>
<dbReference type="EMBL" id="VCMV01000050">
    <property type="protein sequence ID" value="KAB0265001.1"/>
    <property type="molecule type" value="Genomic_DNA"/>
</dbReference>
<dbReference type="InterPro" id="IPR046342">
    <property type="entry name" value="CBS_dom_sf"/>
</dbReference>
<dbReference type="Proteomes" id="UP000325684">
    <property type="component" value="Unassembled WGS sequence"/>
</dbReference>
<feature type="domain" description="BON" evidence="3">
    <location>
        <begin position="156"/>
        <end position="224"/>
    </location>
</feature>
<proteinExistence type="predicted"/>
<dbReference type="Pfam" id="PF04972">
    <property type="entry name" value="BON"/>
    <property type="match status" value="1"/>
</dbReference>
<name>A0A5N3P5S3_9HYPH</name>
<keyword evidence="6" id="KW-1185">Reference proteome</keyword>
<dbReference type="InterPro" id="IPR000644">
    <property type="entry name" value="CBS_dom"/>
</dbReference>
<dbReference type="Pfam" id="PF00571">
    <property type="entry name" value="CBS"/>
    <property type="match status" value="2"/>
</dbReference>
<dbReference type="PANTHER" id="PTHR43080">
    <property type="entry name" value="CBS DOMAIN-CONTAINING PROTEIN CBSX3, MITOCHONDRIAL"/>
    <property type="match status" value="1"/>
</dbReference>
<dbReference type="InterPro" id="IPR007055">
    <property type="entry name" value="BON_dom"/>
</dbReference>
<evidence type="ECO:0000313" key="6">
    <source>
        <dbReference type="Proteomes" id="UP000325684"/>
    </source>
</evidence>
<dbReference type="AlphaFoldDB" id="A0A5N3P5S3"/>
<gene>
    <name evidence="5" type="ORF">FEZ63_20545</name>
</gene>